<accession>A0A6J7GB17</accession>
<organism evidence="1">
    <name type="scientific">freshwater metagenome</name>
    <dbReference type="NCBI Taxonomy" id="449393"/>
    <lineage>
        <taxon>unclassified sequences</taxon>
        <taxon>metagenomes</taxon>
        <taxon>ecological metagenomes</taxon>
    </lineage>
</organism>
<sequence length="99" mass="10163">MAFMMSVDAAAKSADFGACTTEVAGSTICSAYAPPNSLLGNTIATTRSPTLRRSSFSGPTASITPDASIPGIKGGSFRTMRWICPPARKIVSVGFTVTA</sequence>
<gene>
    <name evidence="1" type="ORF">UFOPK3576_00621</name>
</gene>
<reference evidence="1" key="1">
    <citation type="submission" date="2020-05" db="EMBL/GenBank/DDBJ databases">
        <authorList>
            <person name="Chiriac C."/>
            <person name="Salcher M."/>
            <person name="Ghai R."/>
            <person name="Kavagutti S V."/>
        </authorList>
    </citation>
    <scope>NUCLEOTIDE SEQUENCE</scope>
</reference>
<name>A0A6J7GB17_9ZZZZ</name>
<dbReference type="EMBL" id="CAFBMO010000017">
    <property type="protein sequence ID" value="CAB4903688.1"/>
    <property type="molecule type" value="Genomic_DNA"/>
</dbReference>
<proteinExistence type="predicted"/>
<protein>
    <submittedName>
        <fullName evidence="1">Unannotated protein</fullName>
    </submittedName>
</protein>
<evidence type="ECO:0000313" key="1">
    <source>
        <dbReference type="EMBL" id="CAB4903688.1"/>
    </source>
</evidence>
<dbReference type="AlphaFoldDB" id="A0A6J7GB17"/>